<dbReference type="SMART" id="SM00398">
    <property type="entry name" value="HMG"/>
    <property type="match status" value="1"/>
</dbReference>
<feature type="compositionally biased region" description="Basic and acidic residues" evidence="3">
    <location>
        <begin position="259"/>
        <end position="270"/>
    </location>
</feature>
<name>A0A4U0TWD0_9PEZI</name>
<dbReference type="OrthoDB" id="5550281at2759"/>
<dbReference type="Gene3D" id="1.10.30.10">
    <property type="entry name" value="High mobility group box domain"/>
    <property type="match status" value="1"/>
</dbReference>
<evidence type="ECO:0000256" key="1">
    <source>
        <dbReference type="ARBA" id="ARBA00023125"/>
    </source>
</evidence>
<feature type="compositionally biased region" description="Basic residues" evidence="3">
    <location>
        <begin position="413"/>
        <end position="423"/>
    </location>
</feature>
<feature type="domain" description="HMG box" evidence="4">
    <location>
        <begin position="155"/>
        <end position="229"/>
    </location>
</feature>
<keyword evidence="1 2" id="KW-0238">DNA-binding</keyword>
<protein>
    <recommendedName>
        <fullName evidence="4">HMG box domain-containing protein</fullName>
    </recommendedName>
</protein>
<feature type="compositionally biased region" description="Acidic residues" evidence="3">
    <location>
        <begin position="242"/>
        <end position="256"/>
    </location>
</feature>
<accession>A0A4U0TWD0</accession>
<dbReference type="InterPro" id="IPR009071">
    <property type="entry name" value="HMG_box_dom"/>
</dbReference>
<dbReference type="PROSITE" id="PS50118">
    <property type="entry name" value="HMG_BOX_2"/>
    <property type="match status" value="1"/>
</dbReference>
<feature type="region of interest" description="Disordered" evidence="3">
    <location>
        <begin position="128"/>
        <end position="156"/>
    </location>
</feature>
<dbReference type="AlphaFoldDB" id="A0A4U0TWD0"/>
<sequence length="423" mass="45647">MASHQIDPQFSSLQHDNNSFMHNFIHQVPAPPQADMVPATGSMPARKMVSVDVGEFIRTRDGLLSAYMNLSSHIDSAVKAYVEHTNVVINGDGALNVSYLMQPFEQLNQTAQIAQQAMLHTLQNGGSAVAGAEEEGKGKGKRKKRAYKPRDPNAPKRPLTAYFRYLQEQRPLLATEMAEAHNGVPQKPGDLSKEATARWNLLTPEEQQPYRDAYGEAVKLYTVEVAKYKALGGKVSPLADSTEIDAKDEDGEDDAPAEMVDHIDAKAAKIDDDDDESSSSEESSSEEDDDEPAMPPPPPIKATPKSERKKGKQSAVAITPQFSSINPELIAPAPATNSSSPERKRKASALATEAPTESPAVETAPSAKKRGRKPNAEKVTAGADPTPAKLSTPAPIAQMQTISENPGVAELAKKKRKRKSEAA</sequence>
<comment type="caution">
    <text evidence="5">The sequence shown here is derived from an EMBL/GenBank/DDBJ whole genome shotgun (WGS) entry which is preliminary data.</text>
</comment>
<dbReference type="Proteomes" id="UP000310066">
    <property type="component" value="Unassembled WGS sequence"/>
</dbReference>
<evidence type="ECO:0000256" key="2">
    <source>
        <dbReference type="PROSITE-ProRule" id="PRU00267"/>
    </source>
</evidence>
<dbReference type="STRING" id="329885.A0A4U0TWD0"/>
<feature type="compositionally biased region" description="Acidic residues" evidence="3">
    <location>
        <begin position="271"/>
        <end position="292"/>
    </location>
</feature>
<gene>
    <name evidence="5" type="ORF">B0A54_16988</name>
</gene>
<evidence type="ECO:0000256" key="3">
    <source>
        <dbReference type="SAM" id="MobiDB-lite"/>
    </source>
</evidence>
<feature type="DNA-binding region" description="HMG box" evidence="2">
    <location>
        <begin position="155"/>
        <end position="229"/>
    </location>
</feature>
<dbReference type="Pfam" id="PF00505">
    <property type="entry name" value="HMG_box"/>
    <property type="match status" value="1"/>
</dbReference>
<evidence type="ECO:0000313" key="6">
    <source>
        <dbReference type="Proteomes" id="UP000310066"/>
    </source>
</evidence>
<dbReference type="SUPFAM" id="SSF47095">
    <property type="entry name" value="HMG-box"/>
    <property type="match status" value="1"/>
</dbReference>
<dbReference type="EMBL" id="NAJP01000136">
    <property type="protein sequence ID" value="TKA26700.1"/>
    <property type="molecule type" value="Genomic_DNA"/>
</dbReference>
<dbReference type="GO" id="GO:0003677">
    <property type="term" value="F:DNA binding"/>
    <property type="evidence" value="ECO:0007669"/>
    <property type="project" value="UniProtKB-UniRule"/>
</dbReference>
<dbReference type="GO" id="GO:0005634">
    <property type="term" value="C:nucleus"/>
    <property type="evidence" value="ECO:0007669"/>
    <property type="project" value="UniProtKB-UniRule"/>
</dbReference>
<reference evidence="5 6" key="1">
    <citation type="submission" date="2017-03" db="EMBL/GenBank/DDBJ databases">
        <title>Genomes of endolithic fungi from Antarctica.</title>
        <authorList>
            <person name="Coleine C."/>
            <person name="Masonjones S."/>
            <person name="Stajich J.E."/>
        </authorList>
    </citation>
    <scope>NUCLEOTIDE SEQUENCE [LARGE SCALE GENOMIC DNA]</scope>
    <source>
        <strain evidence="5 6">CCFEE 5311</strain>
    </source>
</reference>
<organism evidence="5 6">
    <name type="scientific">Friedmanniomyces endolithicus</name>
    <dbReference type="NCBI Taxonomy" id="329885"/>
    <lineage>
        <taxon>Eukaryota</taxon>
        <taxon>Fungi</taxon>
        <taxon>Dikarya</taxon>
        <taxon>Ascomycota</taxon>
        <taxon>Pezizomycotina</taxon>
        <taxon>Dothideomycetes</taxon>
        <taxon>Dothideomycetidae</taxon>
        <taxon>Mycosphaerellales</taxon>
        <taxon>Teratosphaeriaceae</taxon>
        <taxon>Friedmanniomyces</taxon>
    </lineage>
</organism>
<dbReference type="InterPro" id="IPR050342">
    <property type="entry name" value="HMGB"/>
</dbReference>
<dbReference type="PANTHER" id="PTHR48112">
    <property type="entry name" value="HIGH MOBILITY GROUP PROTEIN DSP1"/>
    <property type="match status" value="1"/>
</dbReference>
<feature type="region of interest" description="Disordered" evidence="3">
    <location>
        <begin position="242"/>
        <end position="423"/>
    </location>
</feature>
<keyword evidence="2" id="KW-0539">Nucleus</keyword>
<proteinExistence type="predicted"/>
<evidence type="ECO:0000313" key="5">
    <source>
        <dbReference type="EMBL" id="TKA26700.1"/>
    </source>
</evidence>
<evidence type="ECO:0000259" key="4">
    <source>
        <dbReference type="PROSITE" id="PS50118"/>
    </source>
</evidence>
<dbReference type="InterPro" id="IPR036910">
    <property type="entry name" value="HMG_box_dom_sf"/>
</dbReference>
<dbReference type="PANTHER" id="PTHR48112:SF5">
    <property type="entry name" value="BOX PROTEIN, PUTATIVE (AFU_ORTHOLOGUE AFUA_1G04550)-RELATED"/>
    <property type="match status" value="1"/>
</dbReference>